<sequence>MLRFLMRRTLGAVAILLVISAVTFFLFYAIPRNPALLACGKGVCTEEQLAIVEHNLGIDKAIPVQYWEYMVGIFAGRDFPAGHCPAPCLGFSFRDNRPVLDTIMDRLPTTVSLTIGGAVVFLILGLGLGMLAAARRGTLLDKTVSSTSLVLSSMQIYFLGPLALAVLVYNTELLPQPSDASAFTEEPWEWFKGLLLPWLVLATIFTANYTRMSRATLIEQLQEDHVRTAKAKGMSRPTVFFRYAWRGSLIPIVTIFGIDLGSLFGGAMITEVTFSLHGLGRLAVDSVTQSNLPMLMGVMLFAALMIVLFNIIIDACYALIDPRVRLG</sequence>
<keyword evidence="3" id="KW-1003">Cell membrane</keyword>
<evidence type="ECO:0000256" key="2">
    <source>
        <dbReference type="ARBA" id="ARBA00022448"/>
    </source>
</evidence>
<keyword evidence="4 7" id="KW-0812">Transmembrane</keyword>
<proteinExistence type="inferred from homology"/>
<evidence type="ECO:0000256" key="5">
    <source>
        <dbReference type="ARBA" id="ARBA00022989"/>
    </source>
</evidence>
<evidence type="ECO:0000256" key="3">
    <source>
        <dbReference type="ARBA" id="ARBA00022475"/>
    </source>
</evidence>
<organism evidence="9 10">
    <name type="scientific">Streptomyces johnsoniae</name>
    <dbReference type="NCBI Taxonomy" id="3075532"/>
    <lineage>
        <taxon>Bacteria</taxon>
        <taxon>Bacillati</taxon>
        <taxon>Actinomycetota</taxon>
        <taxon>Actinomycetes</taxon>
        <taxon>Kitasatosporales</taxon>
        <taxon>Streptomycetaceae</taxon>
        <taxon>Streptomyces</taxon>
    </lineage>
</organism>
<dbReference type="CDD" id="cd06261">
    <property type="entry name" value="TM_PBP2"/>
    <property type="match status" value="1"/>
</dbReference>
<feature type="transmembrane region" description="Helical" evidence="7">
    <location>
        <begin position="249"/>
        <end position="274"/>
    </location>
</feature>
<feature type="transmembrane region" description="Helical" evidence="7">
    <location>
        <begin position="12"/>
        <end position="30"/>
    </location>
</feature>
<keyword evidence="10" id="KW-1185">Reference proteome</keyword>
<feature type="transmembrane region" description="Helical" evidence="7">
    <location>
        <begin position="294"/>
        <end position="320"/>
    </location>
</feature>
<feature type="transmembrane region" description="Helical" evidence="7">
    <location>
        <begin position="111"/>
        <end position="134"/>
    </location>
</feature>
<evidence type="ECO:0000256" key="4">
    <source>
        <dbReference type="ARBA" id="ARBA00022692"/>
    </source>
</evidence>
<gene>
    <name evidence="9" type="ORF">RM779_11160</name>
</gene>
<evidence type="ECO:0000256" key="1">
    <source>
        <dbReference type="ARBA" id="ARBA00004651"/>
    </source>
</evidence>
<dbReference type="SUPFAM" id="SSF161098">
    <property type="entry name" value="MetI-like"/>
    <property type="match status" value="1"/>
</dbReference>
<keyword evidence="2 7" id="KW-0813">Transport</keyword>
<dbReference type="InterPro" id="IPR045621">
    <property type="entry name" value="BPD_transp_1_N"/>
</dbReference>
<dbReference type="PANTHER" id="PTHR43163">
    <property type="entry name" value="DIPEPTIDE TRANSPORT SYSTEM PERMEASE PROTEIN DPPB-RELATED"/>
    <property type="match status" value="1"/>
</dbReference>
<keyword evidence="5 7" id="KW-1133">Transmembrane helix</keyword>
<feature type="transmembrane region" description="Helical" evidence="7">
    <location>
        <begin position="146"/>
        <end position="170"/>
    </location>
</feature>
<dbReference type="Gene3D" id="1.10.3720.10">
    <property type="entry name" value="MetI-like"/>
    <property type="match status" value="1"/>
</dbReference>
<protein>
    <submittedName>
        <fullName evidence="9">ABC transporter permease</fullName>
    </submittedName>
</protein>
<reference evidence="10" key="1">
    <citation type="submission" date="2023-07" db="EMBL/GenBank/DDBJ databases">
        <title>30 novel species of actinomycetes from the DSMZ collection.</title>
        <authorList>
            <person name="Nouioui I."/>
        </authorList>
    </citation>
    <scope>NUCLEOTIDE SEQUENCE [LARGE SCALE GENOMIC DNA]</scope>
    <source>
        <strain evidence="10">DSM 41886</strain>
    </source>
</reference>
<dbReference type="PROSITE" id="PS50928">
    <property type="entry name" value="ABC_TM1"/>
    <property type="match status" value="1"/>
</dbReference>
<dbReference type="Pfam" id="PF19300">
    <property type="entry name" value="BPD_transp_1_N"/>
    <property type="match status" value="1"/>
</dbReference>
<evidence type="ECO:0000313" key="10">
    <source>
        <dbReference type="Proteomes" id="UP001183615"/>
    </source>
</evidence>
<evidence type="ECO:0000313" key="9">
    <source>
        <dbReference type="EMBL" id="MDT0443151.1"/>
    </source>
</evidence>
<name>A0ABU2S2C3_9ACTN</name>
<feature type="transmembrane region" description="Helical" evidence="7">
    <location>
        <begin position="190"/>
        <end position="210"/>
    </location>
</feature>
<dbReference type="EMBL" id="JAVREV010000005">
    <property type="protein sequence ID" value="MDT0443151.1"/>
    <property type="molecule type" value="Genomic_DNA"/>
</dbReference>
<dbReference type="InterPro" id="IPR035906">
    <property type="entry name" value="MetI-like_sf"/>
</dbReference>
<keyword evidence="6 7" id="KW-0472">Membrane</keyword>
<evidence type="ECO:0000256" key="6">
    <source>
        <dbReference type="ARBA" id="ARBA00023136"/>
    </source>
</evidence>
<comment type="subcellular location">
    <subcellularLocation>
        <location evidence="1 7">Cell membrane</location>
        <topology evidence="1 7">Multi-pass membrane protein</topology>
    </subcellularLocation>
</comment>
<accession>A0ABU2S2C3</accession>
<dbReference type="PANTHER" id="PTHR43163:SF6">
    <property type="entry name" value="DIPEPTIDE TRANSPORT SYSTEM PERMEASE PROTEIN DPPB-RELATED"/>
    <property type="match status" value="1"/>
</dbReference>
<dbReference type="Pfam" id="PF00528">
    <property type="entry name" value="BPD_transp_1"/>
    <property type="match status" value="1"/>
</dbReference>
<evidence type="ECO:0000256" key="7">
    <source>
        <dbReference type="RuleBase" id="RU363032"/>
    </source>
</evidence>
<dbReference type="RefSeq" id="WP_311617528.1">
    <property type="nucleotide sequence ID" value="NZ_JAVREV010000005.1"/>
</dbReference>
<comment type="similarity">
    <text evidence="7">Belongs to the binding-protein-dependent transport system permease family.</text>
</comment>
<comment type="caution">
    <text evidence="9">The sequence shown here is derived from an EMBL/GenBank/DDBJ whole genome shotgun (WGS) entry which is preliminary data.</text>
</comment>
<dbReference type="Proteomes" id="UP001183615">
    <property type="component" value="Unassembled WGS sequence"/>
</dbReference>
<dbReference type="InterPro" id="IPR000515">
    <property type="entry name" value="MetI-like"/>
</dbReference>
<feature type="domain" description="ABC transmembrane type-1" evidence="8">
    <location>
        <begin position="107"/>
        <end position="317"/>
    </location>
</feature>
<evidence type="ECO:0000259" key="8">
    <source>
        <dbReference type="PROSITE" id="PS50928"/>
    </source>
</evidence>